<evidence type="ECO:0000256" key="5">
    <source>
        <dbReference type="ARBA" id="ARBA00023237"/>
    </source>
</evidence>
<keyword evidence="6 7" id="KW-0449">Lipoprotein</keyword>
<name>A0ABS8BJP0_9NEIS</name>
<dbReference type="NCBIfam" id="NF047847">
    <property type="entry name" value="SS_mature_LptM"/>
    <property type="match status" value="1"/>
</dbReference>
<evidence type="ECO:0000256" key="1">
    <source>
        <dbReference type="ARBA" id="ARBA00004459"/>
    </source>
</evidence>
<comment type="caution">
    <text evidence="7">The sequence shown here is derived from an EMBL/GenBank/DDBJ whole genome shotgun (WGS) entry which is preliminary data.</text>
</comment>
<proteinExistence type="predicted"/>
<reference evidence="7 8" key="1">
    <citation type="submission" date="2021-10" db="EMBL/GenBank/DDBJ databases">
        <authorList>
            <person name="Chen M."/>
        </authorList>
    </citation>
    <scope>NUCLEOTIDE SEQUENCE [LARGE SCALE GENOMIC DNA]</scope>
    <source>
        <strain evidence="7 8">H3-26</strain>
    </source>
</reference>
<accession>A0ABS8BJP0</accession>
<comment type="subcellular location">
    <subcellularLocation>
        <location evidence="1">Cell outer membrane</location>
        <topology evidence="1">Lipid-anchor</topology>
    </subcellularLocation>
</comment>
<keyword evidence="3" id="KW-0472">Membrane</keyword>
<keyword evidence="5" id="KW-0998">Cell outer membrane</keyword>
<dbReference type="PROSITE" id="PS51257">
    <property type="entry name" value="PROKAR_LIPOPROTEIN"/>
    <property type="match status" value="1"/>
</dbReference>
<protein>
    <submittedName>
        <fullName evidence="7">Lipoprotein</fullName>
    </submittedName>
</protein>
<keyword evidence="4" id="KW-0564">Palmitate</keyword>
<evidence type="ECO:0000256" key="6">
    <source>
        <dbReference type="ARBA" id="ARBA00023288"/>
    </source>
</evidence>
<evidence type="ECO:0000256" key="2">
    <source>
        <dbReference type="ARBA" id="ARBA00022729"/>
    </source>
</evidence>
<organism evidence="7 8">
    <name type="scientific">Deefgea salmonis</name>
    <dbReference type="NCBI Taxonomy" id="2875502"/>
    <lineage>
        <taxon>Bacteria</taxon>
        <taxon>Pseudomonadati</taxon>
        <taxon>Pseudomonadota</taxon>
        <taxon>Betaproteobacteria</taxon>
        <taxon>Neisseriales</taxon>
        <taxon>Chitinibacteraceae</taxon>
        <taxon>Deefgea</taxon>
    </lineage>
</organism>
<dbReference type="RefSeq" id="WP_226763580.1">
    <property type="nucleotide sequence ID" value="NZ_JAJAWG010000002.1"/>
</dbReference>
<evidence type="ECO:0000256" key="4">
    <source>
        <dbReference type="ARBA" id="ARBA00023139"/>
    </source>
</evidence>
<evidence type="ECO:0000256" key="3">
    <source>
        <dbReference type="ARBA" id="ARBA00023136"/>
    </source>
</evidence>
<dbReference type="Pfam" id="PF13627">
    <property type="entry name" value="LptM_cons"/>
    <property type="match status" value="1"/>
</dbReference>
<sequence length="53" mass="5408">MRALIAFLLSAFFLTACGFKGPLYLPKPSNASTSSNNILMASSAASSASAVNP</sequence>
<dbReference type="InterPro" id="IPR032831">
    <property type="entry name" value="LptM_cons"/>
</dbReference>
<gene>
    <name evidence="7" type="ORF">LG219_05775</name>
</gene>
<evidence type="ECO:0000313" key="7">
    <source>
        <dbReference type="EMBL" id="MCB5195796.1"/>
    </source>
</evidence>
<keyword evidence="2" id="KW-0732">Signal</keyword>
<dbReference type="EMBL" id="JAJAWG010000002">
    <property type="protein sequence ID" value="MCB5195796.1"/>
    <property type="molecule type" value="Genomic_DNA"/>
</dbReference>
<keyword evidence="8" id="KW-1185">Reference proteome</keyword>
<dbReference type="Proteomes" id="UP001198034">
    <property type="component" value="Unassembled WGS sequence"/>
</dbReference>
<evidence type="ECO:0000313" key="8">
    <source>
        <dbReference type="Proteomes" id="UP001198034"/>
    </source>
</evidence>